<name>A0ABP3N667_SACER</name>
<dbReference type="PANTHER" id="PTHR42905:SF16">
    <property type="entry name" value="CARBOXYPHOSPHONOENOLPYRUVATE PHOSPHONOMUTASE-LIKE PROTEIN (AFU_ORTHOLOGUE AFUA_5G07230)"/>
    <property type="match status" value="1"/>
</dbReference>
<dbReference type="Pfam" id="PF13714">
    <property type="entry name" value="PEP_mutase"/>
    <property type="match status" value="1"/>
</dbReference>
<evidence type="ECO:0000313" key="1">
    <source>
        <dbReference type="EMBL" id="GAA0536372.1"/>
    </source>
</evidence>
<keyword evidence="1" id="KW-0456">Lyase</keyword>
<evidence type="ECO:0000313" key="2">
    <source>
        <dbReference type="Proteomes" id="UP001500729"/>
    </source>
</evidence>
<dbReference type="SUPFAM" id="SSF51621">
    <property type="entry name" value="Phosphoenolpyruvate/pyruvate domain"/>
    <property type="match status" value="1"/>
</dbReference>
<sequence>MPVEQHVPTPLTDDARQKLAADAAVLRDLHVPKRPLVLPNAWDAVTARLVEEAGFPAVATTSHAVAESLGFDDGETAPPAEMLAAARRVSRAVSVPVTVDCESGYGLPAPELVARLLSAGAAGCNLEDTDHRTGGLAEPGSHAERLTEVRAAADEAGVPLVINARVDVFLRAALTGDSRPGPELVGEALERGRAYLAAGADCVFPIMAGDPETIGRLVAGLDGPVNVLHKPDGPALSTLAELGVSRVSLGPGLFRAAGNWLRGELRSLAESVRESVG</sequence>
<protein>
    <submittedName>
        <fullName evidence="1">Isocitrate lyase/phosphoenolpyruvate mutase family protein</fullName>
    </submittedName>
</protein>
<dbReference type="InterPro" id="IPR039556">
    <property type="entry name" value="ICL/PEPM"/>
</dbReference>
<dbReference type="EMBL" id="BAAAGS010000026">
    <property type="protein sequence ID" value="GAA0536372.1"/>
    <property type="molecule type" value="Genomic_DNA"/>
</dbReference>
<dbReference type="Proteomes" id="UP001500729">
    <property type="component" value="Unassembled WGS sequence"/>
</dbReference>
<reference evidence="2" key="1">
    <citation type="journal article" date="2019" name="Int. J. Syst. Evol. Microbiol.">
        <title>The Global Catalogue of Microorganisms (GCM) 10K type strain sequencing project: providing services to taxonomists for standard genome sequencing and annotation.</title>
        <authorList>
            <consortium name="The Broad Institute Genomics Platform"/>
            <consortium name="The Broad Institute Genome Sequencing Center for Infectious Disease"/>
            <person name="Wu L."/>
            <person name="Ma J."/>
        </authorList>
    </citation>
    <scope>NUCLEOTIDE SEQUENCE [LARGE SCALE GENOMIC DNA]</scope>
    <source>
        <strain evidence="2">JCM 10303</strain>
    </source>
</reference>
<dbReference type="Gene3D" id="3.20.20.60">
    <property type="entry name" value="Phosphoenolpyruvate-binding domains"/>
    <property type="match status" value="1"/>
</dbReference>
<comment type="caution">
    <text evidence="1">The sequence shown here is derived from an EMBL/GenBank/DDBJ whole genome shotgun (WGS) entry which is preliminary data.</text>
</comment>
<accession>A0ABP3N667</accession>
<gene>
    <name evidence="1" type="ORF">GCM10009533_39500</name>
</gene>
<dbReference type="PANTHER" id="PTHR42905">
    <property type="entry name" value="PHOSPHOENOLPYRUVATE CARBOXYLASE"/>
    <property type="match status" value="1"/>
</dbReference>
<proteinExistence type="predicted"/>
<dbReference type="InterPro" id="IPR015813">
    <property type="entry name" value="Pyrv/PenolPyrv_kinase-like_dom"/>
</dbReference>
<organism evidence="1 2">
    <name type="scientific">Saccharopolyspora erythraea</name>
    <name type="common">Streptomyces erythraeus</name>
    <dbReference type="NCBI Taxonomy" id="1836"/>
    <lineage>
        <taxon>Bacteria</taxon>
        <taxon>Bacillati</taxon>
        <taxon>Actinomycetota</taxon>
        <taxon>Actinomycetes</taxon>
        <taxon>Pseudonocardiales</taxon>
        <taxon>Pseudonocardiaceae</taxon>
        <taxon>Saccharopolyspora</taxon>
    </lineage>
</organism>
<dbReference type="GO" id="GO:0016829">
    <property type="term" value="F:lyase activity"/>
    <property type="evidence" value="ECO:0007669"/>
    <property type="project" value="UniProtKB-KW"/>
</dbReference>
<dbReference type="CDD" id="cd00377">
    <property type="entry name" value="ICL_PEPM"/>
    <property type="match status" value="1"/>
</dbReference>
<dbReference type="RefSeq" id="WP_009947046.1">
    <property type="nucleotide sequence ID" value="NZ_BAAAGS010000026.1"/>
</dbReference>
<keyword evidence="2" id="KW-1185">Reference proteome</keyword>
<dbReference type="InterPro" id="IPR040442">
    <property type="entry name" value="Pyrv_kinase-like_dom_sf"/>
</dbReference>